<gene>
    <name evidence="3" type="ORF">CA264_15680</name>
</gene>
<dbReference type="KEGG" id="pact:CA264_15680"/>
<keyword evidence="4" id="KW-1185">Reference proteome</keyword>
<feature type="signal peptide" evidence="2">
    <location>
        <begin position="1"/>
        <end position="19"/>
    </location>
</feature>
<evidence type="ECO:0000256" key="1">
    <source>
        <dbReference type="SAM" id="MobiDB-lite"/>
    </source>
</evidence>
<feature type="chain" id="PRO_5010989575" description="Carboxypeptidase regulatory-like domain-containing protein" evidence="2">
    <location>
        <begin position="20"/>
        <end position="180"/>
    </location>
</feature>
<evidence type="ECO:0008006" key="5">
    <source>
        <dbReference type="Google" id="ProtNLM"/>
    </source>
</evidence>
<sequence>MDKLLLLPLALLLSQCSGAKTAHQTQSQQEQMESQEQQPLSQQQQNAAVQEQQAPVTQGIAGKVLWKAGNQMPSPDAPPSKGKGIQRTLYVYELTNSSQAKTIDGVFHTDIQTNLVTHVVTDANGNFAVSLKPGMYSLFSKEEKGLFASLSDGEMNINPVEVKEGQVTDVEFLINYKANY</sequence>
<proteinExistence type="predicted"/>
<dbReference type="RefSeq" id="WP_025608343.1">
    <property type="nucleotide sequence ID" value="NZ_CP021235.1"/>
</dbReference>
<accession>A0A1X9YVF3</accession>
<evidence type="ECO:0000256" key="2">
    <source>
        <dbReference type="SAM" id="SignalP"/>
    </source>
</evidence>
<keyword evidence="2" id="KW-0732">Signal</keyword>
<name>A0A1X9YVF3_9BACT</name>
<feature type="region of interest" description="Disordered" evidence="1">
    <location>
        <begin position="23"/>
        <end position="53"/>
    </location>
</feature>
<reference evidence="4" key="1">
    <citation type="submission" date="2017-05" db="EMBL/GenBank/DDBJ databases">
        <authorList>
            <person name="Ray J."/>
            <person name="Price M."/>
            <person name="Deutschbauer A."/>
        </authorList>
    </citation>
    <scope>NUCLEOTIDE SEQUENCE [LARGE SCALE GENOMIC DNA]</scope>
    <source>
        <strain evidence="4">DSM 19842</strain>
    </source>
</reference>
<dbReference type="STRING" id="709015.GCA_000472485_03165"/>
<dbReference type="EMBL" id="CP021235">
    <property type="protein sequence ID" value="ARS36744.1"/>
    <property type="molecule type" value="Genomic_DNA"/>
</dbReference>
<organism evidence="3 4">
    <name type="scientific">Pontibacter actiniarum</name>
    <dbReference type="NCBI Taxonomy" id="323450"/>
    <lineage>
        <taxon>Bacteria</taxon>
        <taxon>Pseudomonadati</taxon>
        <taxon>Bacteroidota</taxon>
        <taxon>Cytophagia</taxon>
        <taxon>Cytophagales</taxon>
        <taxon>Hymenobacteraceae</taxon>
        <taxon>Pontibacter</taxon>
    </lineage>
</organism>
<evidence type="ECO:0000313" key="4">
    <source>
        <dbReference type="Proteomes" id="UP000266292"/>
    </source>
</evidence>
<dbReference type="Proteomes" id="UP000266292">
    <property type="component" value="Chromosome"/>
</dbReference>
<evidence type="ECO:0000313" key="3">
    <source>
        <dbReference type="EMBL" id="ARS36744.1"/>
    </source>
</evidence>
<protein>
    <recommendedName>
        <fullName evidence="5">Carboxypeptidase regulatory-like domain-containing protein</fullName>
    </recommendedName>
</protein>
<dbReference type="OrthoDB" id="956632at2"/>
<dbReference type="AlphaFoldDB" id="A0A1X9YVF3"/>